<reference evidence="3 4" key="1">
    <citation type="submission" date="2016-10" db="EMBL/GenBank/DDBJ databases">
        <authorList>
            <person name="de Groot N.N."/>
        </authorList>
    </citation>
    <scope>NUCLEOTIDE SEQUENCE [LARGE SCALE GENOMIC DNA]</scope>
    <source>
        <strain evidence="3 4">DSM 16077</strain>
    </source>
</reference>
<evidence type="ECO:0000313" key="3">
    <source>
        <dbReference type="EMBL" id="SDL91664.1"/>
    </source>
</evidence>
<evidence type="ECO:0000259" key="2">
    <source>
        <dbReference type="Pfam" id="PF03364"/>
    </source>
</evidence>
<accession>A0A1G9NZ59</accession>
<dbReference type="STRING" id="144026.SAMN04488568_10342"/>
<dbReference type="GO" id="GO:0048039">
    <property type="term" value="F:ubiquinone binding"/>
    <property type="evidence" value="ECO:0007669"/>
    <property type="project" value="InterPro"/>
</dbReference>
<dbReference type="Proteomes" id="UP000199759">
    <property type="component" value="Unassembled WGS sequence"/>
</dbReference>
<dbReference type="CDD" id="cd07813">
    <property type="entry name" value="COQ10p_like"/>
    <property type="match status" value="1"/>
</dbReference>
<feature type="domain" description="Coenzyme Q-binding protein COQ10 START" evidence="2">
    <location>
        <begin position="14"/>
        <end position="139"/>
    </location>
</feature>
<dbReference type="SUPFAM" id="SSF55961">
    <property type="entry name" value="Bet v1-like"/>
    <property type="match status" value="1"/>
</dbReference>
<dbReference type="PANTHER" id="PTHR12901">
    <property type="entry name" value="SPERM PROTEIN HOMOLOG"/>
    <property type="match status" value="1"/>
</dbReference>
<dbReference type="AlphaFoldDB" id="A0A1G9NZ59"/>
<protein>
    <submittedName>
        <fullName evidence="3">Coenzyme Q-binding protein COQ10</fullName>
    </submittedName>
</protein>
<dbReference type="Gene3D" id="3.30.530.20">
    <property type="match status" value="1"/>
</dbReference>
<sequence length="167" mass="19164">MTVSLTETLRLFHDAGDLFELVSDVRRYPDFIHQITAMRVLKESRDGAVTRLTAEARIRYKFVTERFTSAVRADADARTIDVGFVAGPFRVLENNWRFYPLSDGSTLVKFHIKAAFRNVVLQMLLDSQRDRAAHILIKRFSDEAERRFASVGDPRLDLSDEIDALTK</sequence>
<gene>
    <name evidence="3" type="ORF">SAMN04488568_10342</name>
</gene>
<dbReference type="OrthoDB" id="9804759at2"/>
<dbReference type="InterPro" id="IPR023393">
    <property type="entry name" value="START-like_dom_sf"/>
</dbReference>
<organism evidence="3 4">
    <name type="scientific">Maricaulis salignorans</name>
    <dbReference type="NCBI Taxonomy" id="144026"/>
    <lineage>
        <taxon>Bacteria</taxon>
        <taxon>Pseudomonadati</taxon>
        <taxon>Pseudomonadota</taxon>
        <taxon>Alphaproteobacteria</taxon>
        <taxon>Maricaulales</taxon>
        <taxon>Maricaulaceae</taxon>
        <taxon>Maricaulis</taxon>
    </lineage>
</organism>
<dbReference type="Pfam" id="PF03364">
    <property type="entry name" value="Polyketide_cyc"/>
    <property type="match status" value="1"/>
</dbReference>
<keyword evidence="4" id="KW-1185">Reference proteome</keyword>
<name>A0A1G9NZ59_9PROT</name>
<dbReference type="GO" id="GO:0045333">
    <property type="term" value="P:cellular respiration"/>
    <property type="evidence" value="ECO:0007669"/>
    <property type="project" value="InterPro"/>
</dbReference>
<dbReference type="EMBL" id="FNHG01000003">
    <property type="protein sequence ID" value="SDL91664.1"/>
    <property type="molecule type" value="Genomic_DNA"/>
</dbReference>
<dbReference type="InterPro" id="IPR005031">
    <property type="entry name" value="COQ10_START"/>
</dbReference>
<comment type="similarity">
    <text evidence="1">Belongs to the ribosome association toxin RatA family.</text>
</comment>
<evidence type="ECO:0000313" key="4">
    <source>
        <dbReference type="Proteomes" id="UP000199759"/>
    </source>
</evidence>
<dbReference type="InterPro" id="IPR044996">
    <property type="entry name" value="COQ10-like"/>
</dbReference>
<dbReference type="PANTHER" id="PTHR12901:SF10">
    <property type="entry name" value="COENZYME Q-BINDING PROTEIN COQ10, MITOCHONDRIAL"/>
    <property type="match status" value="1"/>
</dbReference>
<evidence type="ECO:0000256" key="1">
    <source>
        <dbReference type="ARBA" id="ARBA00008918"/>
    </source>
</evidence>
<proteinExistence type="inferred from homology"/>
<dbReference type="RefSeq" id="WP_091767085.1">
    <property type="nucleotide sequence ID" value="NZ_FNHG01000003.1"/>
</dbReference>